<dbReference type="GeneID" id="19459530"/>
<organism evidence="3 4">
    <name type="scientific">Glarea lozoyensis (strain ATCC 20868 / MF5171)</name>
    <dbReference type="NCBI Taxonomy" id="1116229"/>
    <lineage>
        <taxon>Eukaryota</taxon>
        <taxon>Fungi</taxon>
        <taxon>Dikarya</taxon>
        <taxon>Ascomycota</taxon>
        <taxon>Pezizomycotina</taxon>
        <taxon>Leotiomycetes</taxon>
        <taxon>Helotiales</taxon>
        <taxon>Helotiaceae</taxon>
        <taxon>Glarea</taxon>
    </lineage>
</organism>
<dbReference type="PANTHER" id="PTHR43060:SF17">
    <property type="entry name" value="L-THREONATE DEHYDROGENASE"/>
    <property type="match status" value="1"/>
</dbReference>
<dbReference type="HOGENOM" id="CLU_035117_1_2_1"/>
<dbReference type="Pfam" id="PF14833">
    <property type="entry name" value="NAD_binding_11"/>
    <property type="match status" value="2"/>
</dbReference>
<dbReference type="InterPro" id="IPR036291">
    <property type="entry name" value="NAD(P)-bd_dom_sf"/>
</dbReference>
<dbReference type="Gene3D" id="1.10.1040.10">
    <property type="entry name" value="N-(1-d-carboxylethyl)-l-norvaline Dehydrogenase, domain 2"/>
    <property type="match status" value="2"/>
</dbReference>
<reference evidence="3 4" key="1">
    <citation type="journal article" date="2013" name="BMC Genomics">
        <title>Genomics-driven discovery of the pneumocandin biosynthetic gene cluster in the fungus Glarea lozoyensis.</title>
        <authorList>
            <person name="Chen L."/>
            <person name="Yue Q."/>
            <person name="Zhang X."/>
            <person name="Xiang M."/>
            <person name="Wang C."/>
            <person name="Li S."/>
            <person name="Che Y."/>
            <person name="Ortiz-Lopez F.J."/>
            <person name="Bills G.F."/>
            <person name="Liu X."/>
            <person name="An Z."/>
        </authorList>
    </citation>
    <scope>NUCLEOTIDE SEQUENCE [LARGE SCALE GENOMIC DNA]</scope>
    <source>
        <strain evidence="4">ATCC 20868 / MF5171</strain>
    </source>
</reference>
<feature type="domain" description="3-hydroxyisobutyrate dehydrogenase-like NAD-binding" evidence="2">
    <location>
        <begin position="326"/>
        <end position="440"/>
    </location>
</feature>
<sequence>MSETGKIAFLGLGAMGFGMATNLLSNKLQVTGFDVWPPTLEKFVAAGGSSSSTPREAVKSAPYVVFMVATAAQILSALFDPETGAIETLEQGATLILCSTGPPEHSPNVRKLLDEKNRTDVKVIDAPVSGGTIRAANGTLTILASGNEEDIAGARKVLDVMAGPNLYLIPGGLGAGTKVKMVHQVLAGIHIVMSSEAMGFAAKLGLDTRKAYEVLKKGEGMSWMFENRGPHMIVPDEKVYSALGIIVKDIGIVTAASRRTTSNPGFPLFLSSATEQVLAAGISAGYDRLDDAQLTRVYLPSTPSLVLDLASQDASCTDFTPEETSKLKLVESTMKAVHLVSAMEAMSLGKTVGLETNQLFEIIKGAAGSSWMFADRTPQLLSGKWTSKETVNDTIDSLTTAITEANALKYPLHLAAITLQILQLASLKGYGDEPDLAVSRVWDRETSLYPGKRV</sequence>
<evidence type="ECO:0000259" key="1">
    <source>
        <dbReference type="Pfam" id="PF03446"/>
    </source>
</evidence>
<evidence type="ECO:0000313" key="3">
    <source>
        <dbReference type="EMBL" id="EPE29312.1"/>
    </source>
</evidence>
<dbReference type="GO" id="GO:0050661">
    <property type="term" value="F:NADP binding"/>
    <property type="evidence" value="ECO:0007669"/>
    <property type="project" value="InterPro"/>
</dbReference>
<dbReference type="InterPro" id="IPR002204">
    <property type="entry name" value="3-OH-isobutyrate_DH-rel_CS"/>
</dbReference>
<dbReference type="KEGG" id="glz:GLAREA_00472"/>
<protein>
    <submittedName>
        <fullName evidence="3">NAD(P)-binding Rossmann-fold containing protein</fullName>
    </submittedName>
</protein>
<dbReference type="SUPFAM" id="SSF48179">
    <property type="entry name" value="6-phosphogluconate dehydrogenase C-terminal domain-like"/>
    <property type="match status" value="2"/>
</dbReference>
<dbReference type="EMBL" id="KE145367">
    <property type="protein sequence ID" value="EPE29312.1"/>
    <property type="molecule type" value="Genomic_DNA"/>
</dbReference>
<dbReference type="AlphaFoldDB" id="S3CSC4"/>
<dbReference type="OMA" id="AGWNAMF"/>
<feature type="domain" description="6-phosphogluconate dehydrogenase NADP-binding" evidence="1">
    <location>
        <begin position="6"/>
        <end position="163"/>
    </location>
</feature>
<dbReference type="RefSeq" id="XP_008083421.1">
    <property type="nucleotide sequence ID" value="XM_008085230.1"/>
</dbReference>
<evidence type="ECO:0000259" key="2">
    <source>
        <dbReference type="Pfam" id="PF14833"/>
    </source>
</evidence>
<dbReference type="SUPFAM" id="SSF51735">
    <property type="entry name" value="NAD(P)-binding Rossmann-fold domains"/>
    <property type="match status" value="1"/>
</dbReference>
<dbReference type="Proteomes" id="UP000016922">
    <property type="component" value="Unassembled WGS sequence"/>
</dbReference>
<dbReference type="Gene3D" id="3.40.50.720">
    <property type="entry name" value="NAD(P)-binding Rossmann-like Domain"/>
    <property type="match status" value="1"/>
</dbReference>
<dbReference type="InterPro" id="IPR029154">
    <property type="entry name" value="HIBADH-like_NADP-bd"/>
</dbReference>
<dbReference type="GO" id="GO:0016491">
    <property type="term" value="F:oxidoreductase activity"/>
    <property type="evidence" value="ECO:0007669"/>
    <property type="project" value="InterPro"/>
</dbReference>
<dbReference type="InterPro" id="IPR006115">
    <property type="entry name" value="6PGDH_NADP-bd"/>
</dbReference>
<dbReference type="STRING" id="1116229.S3CSC4"/>
<dbReference type="PROSITE" id="PS00895">
    <property type="entry name" value="3_HYDROXYISOBUT_DH"/>
    <property type="match status" value="1"/>
</dbReference>
<dbReference type="InterPro" id="IPR008927">
    <property type="entry name" value="6-PGluconate_DH-like_C_sf"/>
</dbReference>
<evidence type="ECO:0000313" key="4">
    <source>
        <dbReference type="Proteomes" id="UP000016922"/>
    </source>
</evidence>
<dbReference type="GO" id="GO:0051287">
    <property type="term" value="F:NAD binding"/>
    <property type="evidence" value="ECO:0007669"/>
    <property type="project" value="InterPro"/>
</dbReference>
<dbReference type="PANTHER" id="PTHR43060">
    <property type="entry name" value="3-HYDROXYISOBUTYRATE DEHYDROGENASE-LIKE 1, MITOCHONDRIAL-RELATED"/>
    <property type="match status" value="1"/>
</dbReference>
<dbReference type="OrthoDB" id="48988at2759"/>
<dbReference type="eggNOG" id="KOG0409">
    <property type="taxonomic scope" value="Eukaryota"/>
</dbReference>
<keyword evidence="4" id="KW-1185">Reference proteome</keyword>
<dbReference type="Pfam" id="PF03446">
    <property type="entry name" value="NAD_binding_2"/>
    <property type="match status" value="1"/>
</dbReference>
<dbReference type="InterPro" id="IPR013328">
    <property type="entry name" value="6PGD_dom2"/>
</dbReference>
<proteinExistence type="predicted"/>
<feature type="domain" description="3-hydroxyisobutyrate dehydrogenase-like NAD-binding" evidence="2">
    <location>
        <begin position="174"/>
        <end position="298"/>
    </location>
</feature>
<name>S3CSC4_GLAL2</name>
<accession>S3CSC4</accession>
<gene>
    <name evidence="3" type="ORF">GLAREA_00472</name>
</gene>